<evidence type="ECO:0008006" key="5">
    <source>
        <dbReference type="Google" id="ProtNLM"/>
    </source>
</evidence>
<dbReference type="AlphaFoldDB" id="A0A4Q0MKZ8"/>
<dbReference type="PANTHER" id="PTHR41259:SF1">
    <property type="entry name" value="DOUBLE-STRAND BREAK REPAIR RAD50 ATPASE, PUTATIVE-RELATED"/>
    <property type="match status" value="1"/>
</dbReference>
<protein>
    <recommendedName>
        <fullName evidence="5">Chromosome segregation protein SMC</fullName>
    </recommendedName>
</protein>
<accession>A0A4Q0MKZ8</accession>
<evidence type="ECO:0000256" key="1">
    <source>
        <dbReference type="SAM" id="Coils"/>
    </source>
</evidence>
<organism evidence="3 4">
    <name type="scientific">Hansschlegelia zhihuaiae</name>
    <dbReference type="NCBI Taxonomy" id="405005"/>
    <lineage>
        <taxon>Bacteria</taxon>
        <taxon>Pseudomonadati</taxon>
        <taxon>Pseudomonadota</taxon>
        <taxon>Alphaproteobacteria</taxon>
        <taxon>Hyphomicrobiales</taxon>
        <taxon>Methylopilaceae</taxon>
        <taxon>Hansschlegelia</taxon>
    </lineage>
</organism>
<evidence type="ECO:0000313" key="3">
    <source>
        <dbReference type="EMBL" id="RXF74308.1"/>
    </source>
</evidence>
<dbReference type="PANTHER" id="PTHR41259">
    <property type="entry name" value="DOUBLE-STRAND BREAK REPAIR RAD50 ATPASE, PUTATIVE-RELATED"/>
    <property type="match status" value="1"/>
</dbReference>
<name>A0A4Q0MKZ8_9HYPH</name>
<dbReference type="Gene3D" id="3.40.50.300">
    <property type="entry name" value="P-loop containing nucleotide triphosphate hydrolases"/>
    <property type="match status" value="1"/>
</dbReference>
<reference evidence="3 4" key="1">
    <citation type="submission" date="2018-12" db="EMBL/GenBank/DDBJ databases">
        <title>bacterium Hansschlegelia zhihuaiae S113.</title>
        <authorList>
            <person name="He J."/>
        </authorList>
    </citation>
    <scope>NUCLEOTIDE SEQUENCE [LARGE SCALE GENOMIC DNA]</scope>
    <source>
        <strain evidence="3 4">S 113</strain>
    </source>
</reference>
<dbReference type="InterPro" id="IPR027417">
    <property type="entry name" value="P-loop_NTPase"/>
</dbReference>
<evidence type="ECO:0000256" key="2">
    <source>
        <dbReference type="SAM" id="MobiDB-lite"/>
    </source>
</evidence>
<dbReference type="OrthoDB" id="9764467at2"/>
<keyword evidence="1" id="KW-0175">Coiled coil</keyword>
<keyword evidence="4" id="KW-1185">Reference proteome</keyword>
<dbReference type="EMBL" id="RYFI01000004">
    <property type="protein sequence ID" value="RXF74308.1"/>
    <property type="molecule type" value="Genomic_DNA"/>
</dbReference>
<feature type="compositionally biased region" description="Basic and acidic residues" evidence="2">
    <location>
        <begin position="610"/>
        <end position="620"/>
    </location>
</feature>
<evidence type="ECO:0000313" key="4">
    <source>
        <dbReference type="Proteomes" id="UP000289708"/>
    </source>
</evidence>
<sequence>MRTERARVERLQLAHGAAASVEAARRELAACGDAPEIAPRLAEELARRLDAAAAAAAEAGRSADALARSEAELSATAVDDAALAAAEAVKGLVELSGAYLAHQRDLPRVQREADGLAEQLARLATRLGLADVEAVERALPADASLAALKELVEEGRELARAGAERRKALEGESARLEKLRAERGSEQPVDPRPLQEAFAALQPRLKPLERREELAAEAGREARGLAEAAARLSPPVDDLDRLATRPMPGAEAIAHARREDERLAAEIARADEALAKDLGEIVRVEAGLAVLAEGEPIASAETVAAARAARDAAWTPLKAHLLGAAALPADELRDHVAALDSETAAADRLADRLAQDADRLARRSQLVGRRMELSSAAEITRARLAELASRREAVGQAWVETWDASGVAPASPEVMDGWRRELLVLFGRREQNEERRAMLARLDAVEAALRPSLERLAQGCGLAEEPGEGAAALAARIGSGLSVLAERWSRADRDAAQIADLEERVARLEREEGAAELAAQAHRMRWRAALPSLGLPADVSFAAAEAALEAWREAPGLIAERQNRTSRVRGMRRDAEAFADGVGRLVAEIAPDLGDLPPDAALRRLDERAAAARDAETRRGEARRRRADAATRDAEARRKLDAARLELAEAGAGLPADVDLRELLARVAARERLRATLGERLAHLLQVGRAADEAALVAELEGFDPDAAPAAIEALKVEEERLAVEDREVFAELDRERRRRDALGGADAERAAAEQRAAGAALGAMAREWAVLKVAGLLLGAAVERAHAADRNPTLDRAASLFGTLTGGAFSGFAEDYDKDEPRLVARRASGEKVAIPGLSEGTRDQFYLALRLAAVEDYASRAAAPPFIADDLFASFDDGRTAQGLRALAEIGGRAQPILFTHHRAVVEAARGALGDEADVIELEPFRP</sequence>
<feature type="region of interest" description="Disordered" evidence="2">
    <location>
        <begin position="610"/>
        <end position="633"/>
    </location>
</feature>
<comment type="caution">
    <text evidence="3">The sequence shown here is derived from an EMBL/GenBank/DDBJ whole genome shotgun (WGS) entry which is preliminary data.</text>
</comment>
<dbReference type="Proteomes" id="UP000289708">
    <property type="component" value="Unassembled WGS sequence"/>
</dbReference>
<gene>
    <name evidence="3" type="ORF">EK403_05625</name>
</gene>
<feature type="coiled-coil region" evidence="1">
    <location>
        <begin position="491"/>
        <end position="518"/>
    </location>
</feature>
<proteinExistence type="predicted"/>